<keyword evidence="4" id="KW-1185">Reference proteome</keyword>
<evidence type="ECO:0000313" key="4">
    <source>
        <dbReference type="Proteomes" id="UP000037460"/>
    </source>
</evidence>
<dbReference type="Gene3D" id="3.90.730.10">
    <property type="entry name" value="Ribonuclease T2-like"/>
    <property type="match status" value="1"/>
</dbReference>
<dbReference type="PROSITE" id="PS00531">
    <property type="entry name" value="RNASE_T2_2"/>
    <property type="match status" value="1"/>
</dbReference>
<evidence type="ECO:0000313" key="3">
    <source>
        <dbReference type="EMBL" id="KOO28570.1"/>
    </source>
</evidence>
<organism evidence="3 4">
    <name type="scientific">Chrysochromulina tobinii</name>
    <dbReference type="NCBI Taxonomy" id="1460289"/>
    <lineage>
        <taxon>Eukaryota</taxon>
        <taxon>Haptista</taxon>
        <taxon>Haptophyta</taxon>
        <taxon>Prymnesiophyceae</taxon>
        <taxon>Prymnesiales</taxon>
        <taxon>Chrysochromulinaceae</taxon>
        <taxon>Chrysochromulina</taxon>
    </lineage>
</organism>
<dbReference type="GO" id="GO:0033897">
    <property type="term" value="F:ribonuclease T2 activity"/>
    <property type="evidence" value="ECO:0007669"/>
    <property type="project" value="InterPro"/>
</dbReference>
<dbReference type="InterPro" id="IPR033130">
    <property type="entry name" value="RNase_T2_His_AS_2"/>
</dbReference>
<comment type="similarity">
    <text evidence="1 2">Belongs to the RNase T2 family.</text>
</comment>
<dbReference type="Proteomes" id="UP000037460">
    <property type="component" value="Unassembled WGS sequence"/>
</dbReference>
<dbReference type="EMBL" id="JWZX01002549">
    <property type="protein sequence ID" value="KOO28570.1"/>
    <property type="molecule type" value="Genomic_DNA"/>
</dbReference>
<dbReference type="InterPro" id="IPR036430">
    <property type="entry name" value="RNase_T2-like_sf"/>
</dbReference>
<dbReference type="GO" id="GO:0003723">
    <property type="term" value="F:RNA binding"/>
    <property type="evidence" value="ECO:0007669"/>
    <property type="project" value="InterPro"/>
</dbReference>
<comment type="caution">
    <text evidence="3">The sequence shown here is derived from an EMBL/GenBank/DDBJ whole genome shotgun (WGS) entry which is preliminary data.</text>
</comment>
<dbReference type="AlphaFoldDB" id="A0A0M0JQ03"/>
<evidence type="ECO:0000256" key="2">
    <source>
        <dbReference type="RuleBase" id="RU004328"/>
    </source>
</evidence>
<proteinExistence type="inferred from homology"/>
<protein>
    <submittedName>
        <fullName evidence="3">Uncharacterized protein</fullName>
    </submittedName>
</protein>
<dbReference type="SUPFAM" id="SSF55895">
    <property type="entry name" value="Ribonuclease Rh-like"/>
    <property type="match status" value="1"/>
</dbReference>
<accession>A0A0M0JQ03</accession>
<reference evidence="4" key="1">
    <citation type="journal article" date="2015" name="PLoS Genet.">
        <title>Genome Sequence and Transcriptome Analyses of Chrysochromulina tobin: Metabolic Tools for Enhanced Algal Fitness in the Prominent Order Prymnesiales (Haptophyceae).</title>
        <authorList>
            <person name="Hovde B.T."/>
            <person name="Deodato C.R."/>
            <person name="Hunsperger H.M."/>
            <person name="Ryken S.A."/>
            <person name="Yost W."/>
            <person name="Jha R.K."/>
            <person name="Patterson J."/>
            <person name="Monnat R.J. Jr."/>
            <person name="Barlow S.B."/>
            <person name="Starkenburg S.R."/>
            <person name="Cattolico R.A."/>
        </authorList>
    </citation>
    <scope>NUCLEOTIDE SEQUENCE</scope>
    <source>
        <strain evidence="4">CCMP291</strain>
    </source>
</reference>
<dbReference type="Pfam" id="PF00445">
    <property type="entry name" value="Ribonuclease_T2"/>
    <property type="match status" value="1"/>
</dbReference>
<gene>
    <name evidence="3" type="ORF">Ctob_011418</name>
</gene>
<name>A0A0M0JQ03_9EUKA</name>
<sequence>MLANHDNVDTRSATYMECGSAPLCGVLVLQTGLGPGTYHHSNPLVHGLWPETGQYGTSQCIRPSESTADPTITYPCYAQPDEPDPVGFETHEWEKHGECAGVKSAADYFDQVCSLSSIPIQIMTATRKAGTADLASYGAALEAAGFPVFELDQENSQVYLSACAGSDGLWILANLSDFSTKCPGSGPGPGPSPTPPAQCLPNTHGPPCTTDDECHYPGCVRCANSGFCTNVPKEMILAPLRASAAL</sequence>
<evidence type="ECO:0000256" key="1">
    <source>
        <dbReference type="ARBA" id="ARBA00007469"/>
    </source>
</evidence>
<dbReference type="OrthoDB" id="435754at2759"/>
<dbReference type="InterPro" id="IPR001568">
    <property type="entry name" value="RNase_T2-like"/>
</dbReference>